<reference evidence="1 2" key="1">
    <citation type="submission" date="2015-09" db="EMBL/GenBank/DDBJ databases">
        <title>Host preference determinants of Valsa canker pathogens revealed by comparative genomics.</title>
        <authorList>
            <person name="Yin Z."/>
            <person name="Huang L."/>
        </authorList>
    </citation>
    <scope>NUCLEOTIDE SEQUENCE [LARGE SCALE GENOMIC DNA]</scope>
    <source>
        <strain evidence="1 2">YSFL</strain>
    </source>
</reference>
<protein>
    <recommendedName>
        <fullName evidence="3">PPPDE domain-containing protein</fullName>
    </recommendedName>
</protein>
<gene>
    <name evidence="1" type="ORF">VSDG_02368</name>
</gene>
<organism evidence="1 2">
    <name type="scientific">Cytospora chrysosperma</name>
    <name type="common">Cytospora canker fungus</name>
    <name type="synonym">Sphaeria chrysosperma</name>
    <dbReference type="NCBI Taxonomy" id="252740"/>
    <lineage>
        <taxon>Eukaryota</taxon>
        <taxon>Fungi</taxon>
        <taxon>Dikarya</taxon>
        <taxon>Ascomycota</taxon>
        <taxon>Pezizomycotina</taxon>
        <taxon>Sordariomycetes</taxon>
        <taxon>Sordariomycetidae</taxon>
        <taxon>Diaporthales</taxon>
        <taxon>Cytosporaceae</taxon>
        <taxon>Cytospora</taxon>
    </lineage>
</organism>
<evidence type="ECO:0000313" key="1">
    <source>
        <dbReference type="EMBL" id="ROW02097.1"/>
    </source>
</evidence>
<sequence>MSIAPPLHEYTTPNLYVPRPLYRLSFRDPETTAHWGLFLPYEAAAPMGLLAHIGVQKEGSSGQAKPASGTIKENHRPRFEVFEITKSTVRRMSPIPNATVTEHDLRQAAMQVFNHPDYNKYKALTNNCQHWCIHVVMKLHEKHPETVGKEAVDFIKNQGGHEEQWADMDAVLGLLGNSDCCVGDKLPKTADAYFKMFFLKMGTLATEL</sequence>
<dbReference type="AlphaFoldDB" id="A0A423WFD0"/>
<name>A0A423WFD0_CYTCH</name>
<evidence type="ECO:0000313" key="2">
    <source>
        <dbReference type="Proteomes" id="UP000284375"/>
    </source>
</evidence>
<proteinExistence type="predicted"/>
<keyword evidence="2" id="KW-1185">Reference proteome</keyword>
<accession>A0A423WFD0</accession>
<dbReference type="STRING" id="252740.A0A423WFD0"/>
<dbReference type="OrthoDB" id="412286at2759"/>
<dbReference type="EMBL" id="LJZO01000005">
    <property type="protein sequence ID" value="ROW02097.1"/>
    <property type="molecule type" value="Genomic_DNA"/>
</dbReference>
<evidence type="ECO:0008006" key="3">
    <source>
        <dbReference type="Google" id="ProtNLM"/>
    </source>
</evidence>
<dbReference type="Proteomes" id="UP000284375">
    <property type="component" value="Unassembled WGS sequence"/>
</dbReference>
<comment type="caution">
    <text evidence="1">The sequence shown here is derived from an EMBL/GenBank/DDBJ whole genome shotgun (WGS) entry which is preliminary data.</text>
</comment>